<sequence>MLSKRITSLTGLLTLVMFVCVSCVSEPVRSGGGQDRFYRGQRAMIIDILRESREEMLNNNLDRAKALATEAKEKSEANKDNLMRLSCTLWMSMISMLMKDTKKPVDYSSMDFLKDEDFETLFSGYLLVMYDLNAFDLKDKRLLEALLNLRLSDKELIDKGNLIAQGLRKGGEGRLADLVEALFKSYAGLIKAATDHNSSDVSQYKRKILNASDEIVSLTDNPRMPKEMSNVLRMFALYLKLIVVGSDRDMETYEKTAKKFAVVFSSLQGR</sequence>
<gene>
    <name evidence="2" type="ORF">MBAV_000859</name>
</gene>
<evidence type="ECO:0000313" key="3">
    <source>
        <dbReference type="Proteomes" id="UP000033423"/>
    </source>
</evidence>
<reference evidence="2 3" key="1">
    <citation type="submission" date="2015-02" db="EMBL/GenBank/DDBJ databases">
        <title>Single-cell genomics of uncultivated deep-branching MTB reveals a conserved set of magnetosome genes.</title>
        <authorList>
            <person name="Kolinko S."/>
            <person name="Richter M."/>
            <person name="Glockner F.O."/>
            <person name="Brachmann A."/>
            <person name="Schuler D."/>
        </authorList>
    </citation>
    <scope>NUCLEOTIDE SEQUENCE [LARGE SCALE GENOMIC DNA]</scope>
    <source>
        <strain evidence="2">TM-1</strain>
    </source>
</reference>
<organism evidence="2 3">
    <name type="scientific">Candidatus Magnetobacterium bavaricum</name>
    <dbReference type="NCBI Taxonomy" id="29290"/>
    <lineage>
        <taxon>Bacteria</taxon>
        <taxon>Pseudomonadati</taxon>
        <taxon>Nitrospirota</taxon>
        <taxon>Thermodesulfovibrionia</taxon>
        <taxon>Thermodesulfovibrionales</taxon>
        <taxon>Candidatus Magnetobacteriaceae</taxon>
        <taxon>Candidatus Magnetobacterium</taxon>
    </lineage>
</organism>
<keyword evidence="1" id="KW-0175">Coiled coil</keyword>
<feature type="coiled-coil region" evidence="1">
    <location>
        <begin position="54"/>
        <end position="81"/>
    </location>
</feature>
<evidence type="ECO:0000313" key="2">
    <source>
        <dbReference type="EMBL" id="KJU86957.1"/>
    </source>
</evidence>
<dbReference type="EMBL" id="LACI01000384">
    <property type="protein sequence ID" value="KJU86957.1"/>
    <property type="molecule type" value="Genomic_DNA"/>
</dbReference>
<comment type="caution">
    <text evidence="2">The sequence shown here is derived from an EMBL/GenBank/DDBJ whole genome shotgun (WGS) entry which is preliminary data.</text>
</comment>
<accession>A0A0F3GYP0</accession>
<protein>
    <submittedName>
        <fullName evidence="2">Secreted protein</fullName>
    </submittedName>
</protein>
<dbReference type="Proteomes" id="UP000033423">
    <property type="component" value="Unassembled WGS sequence"/>
</dbReference>
<proteinExistence type="predicted"/>
<dbReference type="AlphaFoldDB" id="A0A0F3GYP0"/>
<name>A0A0F3GYP0_9BACT</name>
<keyword evidence="3" id="KW-1185">Reference proteome</keyword>
<evidence type="ECO:0000256" key="1">
    <source>
        <dbReference type="SAM" id="Coils"/>
    </source>
</evidence>